<feature type="coiled-coil region" evidence="4">
    <location>
        <begin position="139"/>
        <end position="244"/>
    </location>
</feature>
<evidence type="ECO:0000256" key="2">
    <source>
        <dbReference type="ARBA" id="ARBA00022490"/>
    </source>
</evidence>
<dbReference type="PANTHER" id="PTHR18875:SF3">
    <property type="entry name" value="CENTROSOMAL PROTEIN OF 63 KDA"/>
    <property type="match status" value="1"/>
</dbReference>
<evidence type="ECO:0000256" key="1">
    <source>
        <dbReference type="ARBA" id="ARBA00004496"/>
    </source>
</evidence>
<evidence type="ECO:0000256" key="4">
    <source>
        <dbReference type="SAM" id="Coils"/>
    </source>
</evidence>
<sequence>MGECRPATRERRCGLRWTGTAPRRAERWAGSCRQEFRIKSKEWERQRSLYLKDLAALEVNRRSLAAKYKLFQLTSGRYHSPQTGHWRVETQDDDITGLQTQLHAPSEAAQEDDVTARKATDGVGAMRTDQRPLLEANSLQQLQDELSRLGAELQASSDLLQATRLEEKRWKREAARLREQLTAQGTATRQECEIQRQAMAEEQRRLREQVGRVQGQLETSARREEQLREDIINLQNRLDSSRSNTAQLRDAWPRGRPSSEAWSMLGNRRIMKSSR</sequence>
<keyword evidence="7" id="KW-1185">Reference proteome</keyword>
<name>A0A8T3DDV3_9TELE</name>
<feature type="domain" description="CEP63/Deup1 N-terminal" evidence="5">
    <location>
        <begin position="34"/>
        <end position="184"/>
    </location>
</feature>
<evidence type="ECO:0000259" key="5">
    <source>
        <dbReference type="Pfam" id="PF17045"/>
    </source>
</evidence>
<keyword evidence="3 4" id="KW-0175">Coiled coil</keyword>
<protein>
    <recommendedName>
        <fullName evidence="5">CEP63/Deup1 N-terminal domain-containing protein</fullName>
    </recommendedName>
</protein>
<organism evidence="6 7">
    <name type="scientific">Albula goreensis</name>
    <dbReference type="NCBI Taxonomy" id="1534307"/>
    <lineage>
        <taxon>Eukaryota</taxon>
        <taxon>Metazoa</taxon>
        <taxon>Chordata</taxon>
        <taxon>Craniata</taxon>
        <taxon>Vertebrata</taxon>
        <taxon>Euteleostomi</taxon>
        <taxon>Actinopterygii</taxon>
        <taxon>Neopterygii</taxon>
        <taxon>Teleostei</taxon>
        <taxon>Albuliformes</taxon>
        <taxon>Albulidae</taxon>
        <taxon>Albula</taxon>
    </lineage>
</organism>
<gene>
    <name evidence="6" type="ORF">AGOR_G00129280</name>
</gene>
<dbReference type="AlphaFoldDB" id="A0A8T3DDV3"/>
<proteinExistence type="predicted"/>
<evidence type="ECO:0000256" key="3">
    <source>
        <dbReference type="ARBA" id="ARBA00023054"/>
    </source>
</evidence>
<evidence type="ECO:0000313" key="7">
    <source>
        <dbReference type="Proteomes" id="UP000829720"/>
    </source>
</evidence>
<dbReference type="GO" id="GO:0005814">
    <property type="term" value="C:centriole"/>
    <property type="evidence" value="ECO:0007669"/>
    <property type="project" value="TreeGrafter"/>
</dbReference>
<comment type="subcellular location">
    <subcellularLocation>
        <location evidence="1">Cytoplasm</location>
    </subcellularLocation>
</comment>
<dbReference type="Proteomes" id="UP000829720">
    <property type="component" value="Unassembled WGS sequence"/>
</dbReference>
<dbReference type="GO" id="GO:0098535">
    <property type="term" value="P:de novo centriole assembly involved in multi-ciliated epithelial cell differentiation"/>
    <property type="evidence" value="ECO:0007669"/>
    <property type="project" value="TreeGrafter"/>
</dbReference>
<comment type="caution">
    <text evidence="6">The sequence shown here is derived from an EMBL/GenBank/DDBJ whole genome shotgun (WGS) entry which is preliminary data.</text>
</comment>
<dbReference type="EMBL" id="JAERUA010000011">
    <property type="protein sequence ID" value="KAI1893984.1"/>
    <property type="molecule type" value="Genomic_DNA"/>
</dbReference>
<dbReference type="GO" id="GO:0007099">
    <property type="term" value="P:centriole replication"/>
    <property type="evidence" value="ECO:0007669"/>
    <property type="project" value="TreeGrafter"/>
</dbReference>
<evidence type="ECO:0000313" key="6">
    <source>
        <dbReference type="EMBL" id="KAI1893984.1"/>
    </source>
</evidence>
<accession>A0A8T3DDV3</accession>
<dbReference type="InterPro" id="IPR031470">
    <property type="entry name" value="CEP63/Deup1_N"/>
</dbReference>
<reference evidence="6" key="1">
    <citation type="submission" date="2021-01" db="EMBL/GenBank/DDBJ databases">
        <authorList>
            <person name="Zahm M."/>
            <person name="Roques C."/>
            <person name="Cabau C."/>
            <person name="Klopp C."/>
            <person name="Donnadieu C."/>
            <person name="Jouanno E."/>
            <person name="Lampietro C."/>
            <person name="Louis A."/>
            <person name="Herpin A."/>
            <person name="Echchiki A."/>
            <person name="Berthelot C."/>
            <person name="Parey E."/>
            <person name="Roest-Crollius H."/>
            <person name="Braasch I."/>
            <person name="Postlethwait J."/>
            <person name="Bobe J."/>
            <person name="Montfort J."/>
            <person name="Bouchez O."/>
            <person name="Begum T."/>
            <person name="Mejri S."/>
            <person name="Adams A."/>
            <person name="Chen W.-J."/>
            <person name="Guiguen Y."/>
        </authorList>
    </citation>
    <scope>NUCLEOTIDE SEQUENCE</scope>
    <source>
        <tissue evidence="6">Blood</tissue>
    </source>
</reference>
<dbReference type="PANTHER" id="PTHR18875">
    <property type="entry name" value="SARCOMA ANTIGEN NY-SAR-24/CYTOSKELETAL PROTEIN SOJO"/>
    <property type="match status" value="1"/>
</dbReference>
<dbReference type="OrthoDB" id="10007333at2759"/>
<dbReference type="GO" id="GO:0005737">
    <property type="term" value="C:cytoplasm"/>
    <property type="evidence" value="ECO:0007669"/>
    <property type="project" value="UniProtKB-SubCell"/>
</dbReference>
<keyword evidence="2" id="KW-0963">Cytoplasm</keyword>
<dbReference type="Pfam" id="PF17045">
    <property type="entry name" value="CEP63"/>
    <property type="match status" value="1"/>
</dbReference>